<sequence>MCMDWSADPQPAMSHPRALIRGERSSCSLPAYILSVAEPDSEITHACFKCKAHLGLTQNHATTPLSHPHPMILGPPQLPSSLKRQTVPTALLPTSLDRNSPPSSWKGQKGGDSRKRIPEQAEPPLMPLNPGGPGLPRRMQKARSEAPALAKPASNLLWAQPSPCPSPQFLSWVSLMKQKSLHTTRPYTQGGLRKQFYYSLLLQISGPHVTCSEPPGFGPKPPNSVETTRCEISMTPVSPEPFHILKALEGPWPRAGTTLPGGSLALEEAPVCALAGGSCWAKLG</sequence>
<dbReference type="EMBL" id="JASSZA010000005">
    <property type="protein sequence ID" value="KAK2112494.1"/>
    <property type="molecule type" value="Genomic_DNA"/>
</dbReference>
<dbReference type="Proteomes" id="UP001266305">
    <property type="component" value="Unassembled WGS sequence"/>
</dbReference>
<gene>
    <name evidence="2" type="ORF">P7K49_012241</name>
</gene>
<keyword evidence="3" id="KW-1185">Reference proteome</keyword>
<reference evidence="2 3" key="1">
    <citation type="submission" date="2023-05" db="EMBL/GenBank/DDBJ databases">
        <title>B98-5 Cell Line De Novo Hybrid Assembly: An Optical Mapping Approach.</title>
        <authorList>
            <person name="Kananen K."/>
            <person name="Auerbach J.A."/>
            <person name="Kautto E."/>
            <person name="Blachly J.S."/>
        </authorList>
    </citation>
    <scope>NUCLEOTIDE SEQUENCE [LARGE SCALE GENOMIC DNA]</scope>
    <source>
        <strain evidence="2">B95-8</strain>
        <tissue evidence="2">Cell line</tissue>
    </source>
</reference>
<feature type="compositionally biased region" description="Polar residues" evidence="1">
    <location>
        <begin position="96"/>
        <end position="106"/>
    </location>
</feature>
<protein>
    <submittedName>
        <fullName evidence="2">Uncharacterized protein</fullName>
    </submittedName>
</protein>
<feature type="region of interest" description="Disordered" evidence="1">
    <location>
        <begin position="92"/>
        <end position="139"/>
    </location>
</feature>
<evidence type="ECO:0000313" key="2">
    <source>
        <dbReference type="EMBL" id="KAK2112494.1"/>
    </source>
</evidence>
<comment type="caution">
    <text evidence="2">The sequence shown here is derived from an EMBL/GenBank/DDBJ whole genome shotgun (WGS) entry which is preliminary data.</text>
</comment>
<feature type="compositionally biased region" description="Basic and acidic residues" evidence="1">
    <location>
        <begin position="109"/>
        <end position="119"/>
    </location>
</feature>
<organism evidence="2 3">
    <name type="scientific">Saguinus oedipus</name>
    <name type="common">Cotton-top tamarin</name>
    <name type="synonym">Oedipomidas oedipus</name>
    <dbReference type="NCBI Taxonomy" id="9490"/>
    <lineage>
        <taxon>Eukaryota</taxon>
        <taxon>Metazoa</taxon>
        <taxon>Chordata</taxon>
        <taxon>Craniata</taxon>
        <taxon>Vertebrata</taxon>
        <taxon>Euteleostomi</taxon>
        <taxon>Mammalia</taxon>
        <taxon>Eutheria</taxon>
        <taxon>Euarchontoglires</taxon>
        <taxon>Primates</taxon>
        <taxon>Haplorrhini</taxon>
        <taxon>Platyrrhini</taxon>
        <taxon>Cebidae</taxon>
        <taxon>Callitrichinae</taxon>
        <taxon>Saguinus</taxon>
    </lineage>
</organism>
<name>A0ABQ9VUH7_SAGOE</name>
<accession>A0ABQ9VUH7</accession>
<evidence type="ECO:0000256" key="1">
    <source>
        <dbReference type="SAM" id="MobiDB-lite"/>
    </source>
</evidence>
<evidence type="ECO:0000313" key="3">
    <source>
        <dbReference type="Proteomes" id="UP001266305"/>
    </source>
</evidence>
<proteinExistence type="predicted"/>